<dbReference type="OMA" id="FLPEYIH"/>
<evidence type="ECO:0000313" key="2">
    <source>
        <dbReference type="Proteomes" id="UP000186817"/>
    </source>
</evidence>
<dbReference type="AlphaFoldDB" id="A0A1Q9E604"/>
<organism evidence="1 2">
    <name type="scientific">Symbiodinium microadriaticum</name>
    <name type="common">Dinoflagellate</name>
    <name type="synonym">Zooxanthella microadriatica</name>
    <dbReference type="NCBI Taxonomy" id="2951"/>
    <lineage>
        <taxon>Eukaryota</taxon>
        <taxon>Sar</taxon>
        <taxon>Alveolata</taxon>
        <taxon>Dinophyceae</taxon>
        <taxon>Suessiales</taxon>
        <taxon>Symbiodiniaceae</taxon>
        <taxon>Symbiodinium</taxon>
    </lineage>
</organism>
<name>A0A1Q9E604_SYMMI</name>
<dbReference type="EMBL" id="LSRX01000252">
    <property type="protein sequence ID" value="OLQ02839.1"/>
    <property type="molecule type" value="Genomic_DNA"/>
</dbReference>
<proteinExistence type="predicted"/>
<dbReference type="OrthoDB" id="10005515at2759"/>
<gene>
    <name evidence="1" type="ORF">AK812_SmicGene14273</name>
</gene>
<keyword evidence="2" id="KW-1185">Reference proteome</keyword>
<comment type="caution">
    <text evidence="1">The sequence shown here is derived from an EMBL/GenBank/DDBJ whole genome shotgun (WGS) entry which is preliminary data.</text>
</comment>
<dbReference type="Proteomes" id="UP000186817">
    <property type="component" value="Unassembled WGS sequence"/>
</dbReference>
<evidence type="ECO:0000313" key="1">
    <source>
        <dbReference type="EMBL" id="OLQ02839.1"/>
    </source>
</evidence>
<accession>A0A1Q9E604</accession>
<protein>
    <submittedName>
        <fullName evidence="1">Uncharacterized protein</fullName>
    </submittedName>
</protein>
<sequence length="302" mass="33457">MPISQDYTTEQCLECQHPMPTYPEFLIARRVFFLADEIVFNSGPQILVIIALSHLMGCGGTKQLVKPVQVAPKPGDSAAAALAEAWRDNARDVAKSDGVFGRIVYLRSGADLATATLVDPSRRVMFVADGVSWAGRNFGLGAREILLRNGVQVEWIDEEIARGTRFKLVFFDEDGTIWKADWDGVQRAVETYHPRVAEKIRPHWSTLRNRSWAELEAQFSVSFDSIEKSEGPMSEEAYLVAEDTAVAARRFLATALSLNRHFQGTGYTFDERGDGGGATAEFFAANRPLSQIPLSQVVDLMP</sequence>
<reference evidence="1 2" key="1">
    <citation type="submission" date="2016-02" db="EMBL/GenBank/DDBJ databases">
        <title>Genome analysis of coral dinoflagellate symbionts highlights evolutionary adaptations to a symbiotic lifestyle.</title>
        <authorList>
            <person name="Aranda M."/>
            <person name="Li Y."/>
            <person name="Liew Y.J."/>
            <person name="Baumgarten S."/>
            <person name="Simakov O."/>
            <person name="Wilson M."/>
            <person name="Piel J."/>
            <person name="Ashoor H."/>
            <person name="Bougouffa S."/>
            <person name="Bajic V.B."/>
            <person name="Ryu T."/>
            <person name="Ravasi T."/>
            <person name="Bayer T."/>
            <person name="Micklem G."/>
            <person name="Kim H."/>
            <person name="Bhak J."/>
            <person name="Lajeunesse T.C."/>
            <person name="Voolstra C.R."/>
        </authorList>
    </citation>
    <scope>NUCLEOTIDE SEQUENCE [LARGE SCALE GENOMIC DNA]</scope>
    <source>
        <strain evidence="1 2">CCMP2467</strain>
    </source>
</reference>